<keyword evidence="2" id="KW-0805">Transcription regulation</keyword>
<reference evidence="6 7" key="1">
    <citation type="journal article" date="2000" name="Arch. Microbiol.">
        <title>Rhodobaca bogoriensis gen. nov. and sp. nov., an alkaliphilic purple nonsulfur bacterium from African Rift Valley soda lakes.</title>
        <authorList>
            <person name="Milford A.D."/>
            <person name="Achenbach L.A."/>
            <person name="Jung D.O."/>
            <person name="Madigan M.T."/>
        </authorList>
    </citation>
    <scope>NUCLEOTIDE SEQUENCE [LARGE SCALE GENOMIC DNA]</scope>
    <source>
        <strain evidence="6 7">2376</strain>
    </source>
</reference>
<dbReference type="Pfam" id="PF03466">
    <property type="entry name" value="LysR_substrate"/>
    <property type="match status" value="1"/>
</dbReference>
<organism evidence="6 7">
    <name type="scientific">Rhabdonatronobacter sediminivivens</name>
    <dbReference type="NCBI Taxonomy" id="2743469"/>
    <lineage>
        <taxon>Bacteria</taxon>
        <taxon>Pseudomonadati</taxon>
        <taxon>Pseudomonadota</taxon>
        <taxon>Alphaproteobacteria</taxon>
        <taxon>Rhodobacterales</taxon>
        <taxon>Paracoccaceae</taxon>
        <taxon>Rhabdonatronobacter</taxon>
    </lineage>
</organism>
<dbReference type="SUPFAM" id="SSF53850">
    <property type="entry name" value="Periplasmic binding protein-like II"/>
    <property type="match status" value="1"/>
</dbReference>
<sequence length="308" mass="33308">MLTTLPYAALRAFEAVVRLKGFSRAADELGMSQSAVSQHVRLLEDWTGQRLLIRGARASHPTDEGERLAQAVAEGLGRIGEICHDLRSRGTGGVTLAVSCLPGFAINWLFPRLIRFDQLHPGISVSISTDPRPVSFAGGEADLAIRYGMGRYPGLHVRRLLGESLTPVCAPALLRDGPALHSPADLARHTLLVDELKPVGGRLPNWEFWAAQSGVTLPRPARMRRFGQSNMVVQAAIEGLGVALGRDALVMDALADGLLVRPFAQAPVPSDYAFWFVCPEPALERPAIRAFHDWVFAEASAAASDKPD</sequence>
<keyword evidence="3" id="KW-0238">DNA-binding</keyword>
<proteinExistence type="inferred from homology"/>
<dbReference type="GO" id="GO:0006351">
    <property type="term" value="P:DNA-templated transcription"/>
    <property type="evidence" value="ECO:0007669"/>
    <property type="project" value="TreeGrafter"/>
</dbReference>
<name>A0A7Z0KXW3_9RHOB</name>
<dbReference type="GO" id="GO:0043565">
    <property type="term" value="F:sequence-specific DNA binding"/>
    <property type="evidence" value="ECO:0007669"/>
    <property type="project" value="TreeGrafter"/>
</dbReference>
<dbReference type="Gene3D" id="1.10.10.10">
    <property type="entry name" value="Winged helix-like DNA-binding domain superfamily/Winged helix DNA-binding domain"/>
    <property type="match status" value="1"/>
</dbReference>
<keyword evidence="4" id="KW-0804">Transcription</keyword>
<dbReference type="PANTHER" id="PTHR30537">
    <property type="entry name" value="HTH-TYPE TRANSCRIPTIONAL REGULATOR"/>
    <property type="match status" value="1"/>
</dbReference>
<dbReference type="Gene3D" id="3.40.190.10">
    <property type="entry name" value="Periplasmic binding protein-like II"/>
    <property type="match status" value="2"/>
</dbReference>
<keyword evidence="7" id="KW-1185">Reference proteome</keyword>
<gene>
    <name evidence="6" type="ORF">HUK65_07160</name>
</gene>
<dbReference type="PROSITE" id="PS50931">
    <property type="entry name" value="HTH_LYSR"/>
    <property type="match status" value="1"/>
</dbReference>
<evidence type="ECO:0000256" key="3">
    <source>
        <dbReference type="ARBA" id="ARBA00023125"/>
    </source>
</evidence>
<evidence type="ECO:0000256" key="2">
    <source>
        <dbReference type="ARBA" id="ARBA00023015"/>
    </source>
</evidence>
<dbReference type="InterPro" id="IPR000847">
    <property type="entry name" value="LysR_HTH_N"/>
</dbReference>
<dbReference type="PANTHER" id="PTHR30537:SF74">
    <property type="entry name" value="HTH-TYPE TRANSCRIPTIONAL REGULATOR TRPI"/>
    <property type="match status" value="1"/>
</dbReference>
<dbReference type="CDD" id="cd08432">
    <property type="entry name" value="PBP2_GcdR_TrpI_HvrB_AmpR_like"/>
    <property type="match status" value="1"/>
</dbReference>
<dbReference type="InterPro" id="IPR058163">
    <property type="entry name" value="LysR-type_TF_proteobact-type"/>
</dbReference>
<comment type="caution">
    <text evidence="6">The sequence shown here is derived from an EMBL/GenBank/DDBJ whole genome shotgun (WGS) entry which is preliminary data.</text>
</comment>
<feature type="domain" description="HTH lysR-type" evidence="5">
    <location>
        <begin position="5"/>
        <end position="62"/>
    </location>
</feature>
<dbReference type="RefSeq" id="WP_179905473.1">
    <property type="nucleotide sequence ID" value="NZ_JACBXS010000011.1"/>
</dbReference>
<evidence type="ECO:0000313" key="6">
    <source>
        <dbReference type="EMBL" id="NYS24769.1"/>
    </source>
</evidence>
<protein>
    <submittedName>
        <fullName evidence="6">LysR family transcriptional regulator</fullName>
    </submittedName>
</protein>
<evidence type="ECO:0000256" key="1">
    <source>
        <dbReference type="ARBA" id="ARBA00009437"/>
    </source>
</evidence>
<evidence type="ECO:0000259" key="5">
    <source>
        <dbReference type="PROSITE" id="PS50931"/>
    </source>
</evidence>
<dbReference type="InterPro" id="IPR005119">
    <property type="entry name" value="LysR_subst-bd"/>
</dbReference>
<dbReference type="Proteomes" id="UP000529417">
    <property type="component" value="Unassembled WGS sequence"/>
</dbReference>
<accession>A0A7Z0KXW3</accession>
<evidence type="ECO:0000313" key="7">
    <source>
        <dbReference type="Proteomes" id="UP000529417"/>
    </source>
</evidence>
<dbReference type="InterPro" id="IPR036390">
    <property type="entry name" value="WH_DNA-bd_sf"/>
</dbReference>
<comment type="similarity">
    <text evidence="1">Belongs to the LysR transcriptional regulatory family.</text>
</comment>
<dbReference type="Pfam" id="PF00126">
    <property type="entry name" value="HTH_1"/>
    <property type="match status" value="1"/>
</dbReference>
<evidence type="ECO:0000256" key="4">
    <source>
        <dbReference type="ARBA" id="ARBA00023163"/>
    </source>
</evidence>
<dbReference type="InterPro" id="IPR036388">
    <property type="entry name" value="WH-like_DNA-bd_sf"/>
</dbReference>
<dbReference type="AlphaFoldDB" id="A0A7Z0KXW3"/>
<dbReference type="GO" id="GO:0003700">
    <property type="term" value="F:DNA-binding transcription factor activity"/>
    <property type="evidence" value="ECO:0007669"/>
    <property type="project" value="InterPro"/>
</dbReference>
<dbReference type="PRINTS" id="PR00039">
    <property type="entry name" value="HTHLYSR"/>
</dbReference>
<dbReference type="EMBL" id="JACBXS010000011">
    <property type="protein sequence ID" value="NYS24769.1"/>
    <property type="molecule type" value="Genomic_DNA"/>
</dbReference>
<dbReference type="SUPFAM" id="SSF46785">
    <property type="entry name" value="Winged helix' DNA-binding domain"/>
    <property type="match status" value="1"/>
</dbReference>